<dbReference type="GO" id="GO:0005829">
    <property type="term" value="C:cytosol"/>
    <property type="evidence" value="ECO:0007669"/>
    <property type="project" value="TreeGrafter"/>
</dbReference>
<dbReference type="InterPro" id="IPR011051">
    <property type="entry name" value="RmlC_Cupin_sf"/>
</dbReference>
<dbReference type="InterPro" id="IPR014710">
    <property type="entry name" value="RmlC-like_jellyroll"/>
</dbReference>
<dbReference type="InterPro" id="IPR016305">
    <property type="entry name" value="Mannose-6-P_Isomerase"/>
</dbReference>
<proteinExistence type="inferred from homology"/>
<evidence type="ECO:0000256" key="3">
    <source>
        <dbReference type="ARBA" id="ARBA00011956"/>
    </source>
</evidence>
<organism evidence="10 11">
    <name type="scientific">Corynebacterium tapiri</name>
    <dbReference type="NCBI Taxonomy" id="1448266"/>
    <lineage>
        <taxon>Bacteria</taxon>
        <taxon>Bacillati</taxon>
        <taxon>Actinomycetota</taxon>
        <taxon>Actinomycetes</taxon>
        <taxon>Mycobacteriales</taxon>
        <taxon>Corynebacteriaceae</taxon>
        <taxon>Corynebacterium</taxon>
    </lineage>
</organism>
<dbReference type="GO" id="GO:0004476">
    <property type="term" value="F:mannose-6-phosphate isomerase activity"/>
    <property type="evidence" value="ECO:0007669"/>
    <property type="project" value="UniProtKB-EC"/>
</dbReference>
<name>A0A5C4U3X9_9CORY</name>
<dbReference type="RefSeq" id="WP_139465268.1">
    <property type="nucleotide sequence ID" value="NZ_VDHJ01000005.1"/>
</dbReference>
<evidence type="ECO:0000256" key="6">
    <source>
        <dbReference type="ARBA" id="ARBA00023235"/>
    </source>
</evidence>
<dbReference type="PANTHER" id="PTHR10309:SF0">
    <property type="entry name" value="MANNOSE-6-PHOSPHATE ISOMERASE"/>
    <property type="match status" value="1"/>
</dbReference>
<dbReference type="NCBIfam" id="TIGR00218">
    <property type="entry name" value="manA"/>
    <property type="match status" value="1"/>
</dbReference>
<keyword evidence="11" id="KW-1185">Reference proteome</keyword>
<dbReference type="Gene3D" id="1.10.441.10">
    <property type="entry name" value="Phosphomannose Isomerase, domain 2"/>
    <property type="match status" value="1"/>
</dbReference>
<feature type="binding site" evidence="8">
    <location>
        <position position="264"/>
    </location>
    <ligand>
        <name>Zn(2+)</name>
        <dbReference type="ChEBI" id="CHEBI:29105"/>
    </ligand>
</feature>
<evidence type="ECO:0000313" key="10">
    <source>
        <dbReference type="EMBL" id="TNL98423.1"/>
    </source>
</evidence>
<evidence type="ECO:0000256" key="8">
    <source>
        <dbReference type="PIRSR" id="PIRSR001480-2"/>
    </source>
</evidence>
<reference evidence="10 11" key="1">
    <citation type="submission" date="2019-06" db="EMBL/GenBank/DDBJ databases">
        <authorList>
            <person name="Li J."/>
        </authorList>
    </citation>
    <scope>NUCLEOTIDE SEQUENCE [LARGE SCALE GENOMIC DNA]</scope>
    <source>
        <strain evidence="10 11">LMG 28165</strain>
    </source>
</reference>
<keyword evidence="6 10" id="KW-0413">Isomerase</keyword>
<feature type="active site" evidence="7">
    <location>
        <position position="283"/>
    </location>
</feature>
<dbReference type="GO" id="GO:0009298">
    <property type="term" value="P:GDP-mannose biosynthetic process"/>
    <property type="evidence" value="ECO:0007669"/>
    <property type="project" value="InterPro"/>
</dbReference>
<evidence type="ECO:0000256" key="7">
    <source>
        <dbReference type="PIRSR" id="PIRSR001480-1"/>
    </source>
</evidence>
<comment type="similarity">
    <text evidence="2">Belongs to the mannose-6-phosphate isomerase type 1 family.</text>
</comment>
<feature type="binding site" evidence="8">
    <location>
        <position position="93"/>
    </location>
    <ligand>
        <name>Zn(2+)</name>
        <dbReference type="ChEBI" id="CHEBI:29105"/>
    </ligand>
</feature>
<dbReference type="PRINTS" id="PR00714">
    <property type="entry name" value="MAN6PISMRASE"/>
</dbReference>
<feature type="domain" description="Phosphomannose isomerase type I catalytic" evidence="9">
    <location>
        <begin position="2"/>
        <end position="147"/>
    </location>
</feature>
<accession>A0A5C4U3X9</accession>
<dbReference type="EC" id="5.3.1.8" evidence="3"/>
<evidence type="ECO:0000313" key="11">
    <source>
        <dbReference type="Proteomes" id="UP000312032"/>
    </source>
</evidence>
<comment type="catalytic activity">
    <reaction evidence="1">
        <text>D-mannose 6-phosphate = D-fructose 6-phosphate</text>
        <dbReference type="Rhea" id="RHEA:12356"/>
        <dbReference type="ChEBI" id="CHEBI:58735"/>
        <dbReference type="ChEBI" id="CHEBI:61527"/>
        <dbReference type="EC" id="5.3.1.8"/>
    </reaction>
</comment>
<evidence type="ECO:0000256" key="5">
    <source>
        <dbReference type="ARBA" id="ARBA00022833"/>
    </source>
</evidence>
<dbReference type="InterPro" id="IPR046457">
    <property type="entry name" value="PMI_typeI_cat"/>
</dbReference>
<feature type="binding site" evidence="8">
    <location>
        <position position="130"/>
    </location>
    <ligand>
        <name>Zn(2+)</name>
        <dbReference type="ChEBI" id="CHEBI:29105"/>
    </ligand>
</feature>
<dbReference type="GO" id="GO:0005975">
    <property type="term" value="P:carbohydrate metabolic process"/>
    <property type="evidence" value="ECO:0007669"/>
    <property type="project" value="InterPro"/>
</dbReference>
<evidence type="ECO:0000256" key="1">
    <source>
        <dbReference type="ARBA" id="ARBA00000757"/>
    </source>
</evidence>
<keyword evidence="4 8" id="KW-0479">Metal-binding</keyword>
<dbReference type="EMBL" id="VDHJ01000005">
    <property type="protein sequence ID" value="TNL98423.1"/>
    <property type="molecule type" value="Genomic_DNA"/>
</dbReference>
<dbReference type="CDD" id="cd07011">
    <property type="entry name" value="cupin_PMI_type_I_N"/>
    <property type="match status" value="1"/>
</dbReference>
<keyword evidence="5 8" id="KW-0862">Zinc</keyword>
<dbReference type="PANTHER" id="PTHR10309">
    <property type="entry name" value="MANNOSE-6-PHOSPHATE ISOMERASE"/>
    <property type="match status" value="1"/>
</dbReference>
<sequence>MQHLHGALRYYPWGSRTMLAKLRGIEEPSQRPEAEMWFGAHPAAPAQVDGVDLTDIIARDPEGELGAPIIERFGERLPFLVKLLAADQPLSLQAHPSLEQAREGFARENEAGLPLDAPNRNYRDASHKPEVIIALTSFQALTGFRPLDKTRELFDVLACPKLSHYADILDGHTAEDSAENGDLRALFTTWLTIPATTRSELIDSIVEAAQAHLDRDDWIGDTLRVVVDLNERYPGDPGVLGALLLNLVTLEPGEAVYTEAGQLHAYVHGLGVEVMANSDNVLRGGLTPKHVDVPELVRVLRFEETIDPRVAVHSDGTVDAPAAEFRVQRVDLQPNESLTVAEDGPVIVLCVAGELSGAQAAEALWISAQESATELTAGPEGAQAFKVTV</sequence>
<comment type="caution">
    <text evidence="10">The sequence shown here is derived from an EMBL/GenBank/DDBJ whole genome shotgun (WGS) entry which is preliminary data.</text>
</comment>
<dbReference type="GO" id="GO:0008270">
    <property type="term" value="F:zinc ion binding"/>
    <property type="evidence" value="ECO:0007669"/>
    <property type="project" value="InterPro"/>
</dbReference>
<dbReference type="PIRSF" id="PIRSF001480">
    <property type="entry name" value="Mannose-6-phosphate_isomerase"/>
    <property type="match status" value="1"/>
</dbReference>
<feature type="binding site" evidence="8">
    <location>
        <position position="95"/>
    </location>
    <ligand>
        <name>Zn(2+)</name>
        <dbReference type="ChEBI" id="CHEBI:29105"/>
    </ligand>
</feature>
<dbReference type="OrthoDB" id="9792649at2"/>
<protein>
    <recommendedName>
        <fullName evidence="3">mannose-6-phosphate isomerase</fullName>
        <ecNumber evidence="3">5.3.1.8</ecNumber>
    </recommendedName>
</protein>
<dbReference type="Gene3D" id="2.60.120.10">
    <property type="entry name" value="Jelly Rolls"/>
    <property type="match status" value="2"/>
</dbReference>
<dbReference type="InterPro" id="IPR001250">
    <property type="entry name" value="Man6P_Isoase-1"/>
</dbReference>
<dbReference type="SUPFAM" id="SSF51182">
    <property type="entry name" value="RmlC-like cupins"/>
    <property type="match status" value="1"/>
</dbReference>
<gene>
    <name evidence="10" type="primary">manA</name>
    <name evidence="10" type="ORF">FHE74_04285</name>
</gene>
<dbReference type="Pfam" id="PF20511">
    <property type="entry name" value="PMI_typeI_cat"/>
    <property type="match status" value="1"/>
</dbReference>
<evidence type="ECO:0000256" key="2">
    <source>
        <dbReference type="ARBA" id="ARBA00010772"/>
    </source>
</evidence>
<comment type="cofactor">
    <cofactor evidence="8">
        <name>Zn(2+)</name>
        <dbReference type="ChEBI" id="CHEBI:29105"/>
    </cofactor>
    <text evidence="8">Binds 1 zinc ion per subunit.</text>
</comment>
<evidence type="ECO:0000256" key="4">
    <source>
        <dbReference type="ARBA" id="ARBA00022723"/>
    </source>
</evidence>
<evidence type="ECO:0000259" key="9">
    <source>
        <dbReference type="Pfam" id="PF20511"/>
    </source>
</evidence>
<dbReference type="Proteomes" id="UP000312032">
    <property type="component" value="Unassembled WGS sequence"/>
</dbReference>
<dbReference type="AlphaFoldDB" id="A0A5C4U3X9"/>